<protein>
    <submittedName>
        <fullName evidence="1">Uncharacterized protein</fullName>
    </submittedName>
</protein>
<keyword evidence="2" id="KW-1185">Reference proteome</keyword>
<gene>
    <name evidence="1" type="ORF">RHGRI_009306</name>
</gene>
<proteinExistence type="predicted"/>
<comment type="caution">
    <text evidence="1">The sequence shown here is derived from an EMBL/GenBank/DDBJ whole genome shotgun (WGS) entry which is preliminary data.</text>
</comment>
<accession>A0AAV6L645</accession>
<dbReference type="AlphaFoldDB" id="A0AAV6L645"/>
<reference evidence="1" key="1">
    <citation type="submission" date="2020-08" db="EMBL/GenBank/DDBJ databases">
        <title>Plant Genome Project.</title>
        <authorList>
            <person name="Zhang R.-G."/>
        </authorList>
    </citation>
    <scope>NUCLEOTIDE SEQUENCE</scope>
    <source>
        <strain evidence="1">WSP0</strain>
        <tissue evidence="1">Leaf</tissue>
    </source>
</reference>
<organism evidence="1 2">
    <name type="scientific">Rhododendron griersonianum</name>
    <dbReference type="NCBI Taxonomy" id="479676"/>
    <lineage>
        <taxon>Eukaryota</taxon>
        <taxon>Viridiplantae</taxon>
        <taxon>Streptophyta</taxon>
        <taxon>Embryophyta</taxon>
        <taxon>Tracheophyta</taxon>
        <taxon>Spermatophyta</taxon>
        <taxon>Magnoliopsida</taxon>
        <taxon>eudicotyledons</taxon>
        <taxon>Gunneridae</taxon>
        <taxon>Pentapetalae</taxon>
        <taxon>asterids</taxon>
        <taxon>Ericales</taxon>
        <taxon>Ericaceae</taxon>
        <taxon>Ericoideae</taxon>
        <taxon>Rhodoreae</taxon>
        <taxon>Rhododendron</taxon>
    </lineage>
</organism>
<evidence type="ECO:0000313" key="2">
    <source>
        <dbReference type="Proteomes" id="UP000823749"/>
    </source>
</evidence>
<dbReference type="Proteomes" id="UP000823749">
    <property type="component" value="Chromosome 3"/>
</dbReference>
<evidence type="ECO:0000313" key="1">
    <source>
        <dbReference type="EMBL" id="KAG5559751.1"/>
    </source>
</evidence>
<sequence>MSIPEADISYICSGRLSIDSTFFAIYDNLAGSELITGRSPRSLSMMSVGARNFDPIGLASASNCADLDYSPHELSPSDKETSCLPLNNLYKLHVLFAHLGSMFTFAIPMVRKSHGRERQVPWSEALVGRVFHPLPLAHAERYQGGERSGDGAGL</sequence>
<dbReference type="EMBL" id="JACTNZ010000003">
    <property type="protein sequence ID" value="KAG5559751.1"/>
    <property type="molecule type" value="Genomic_DNA"/>
</dbReference>
<name>A0AAV6L645_9ERIC</name>